<dbReference type="Proteomes" id="UP001194729">
    <property type="component" value="Unassembled WGS sequence"/>
</dbReference>
<evidence type="ECO:0000313" key="10">
    <source>
        <dbReference type="EMBL" id="MBF4984068.1"/>
    </source>
</evidence>
<gene>
    <name evidence="10" type="ORF">FNJ87_06895</name>
</gene>
<dbReference type="Gene3D" id="3.90.740.10">
    <property type="entry name" value="Valyl/Leucyl/Isoleucyl-tRNA synthetase, editing domain"/>
    <property type="match status" value="1"/>
</dbReference>
<comment type="catalytic activity">
    <reaction evidence="8">
        <text>tRNA(Ile) + L-isoleucine + ATP = L-isoleucyl-tRNA(Ile) + AMP + diphosphate</text>
        <dbReference type="Rhea" id="RHEA:11060"/>
        <dbReference type="Rhea" id="RHEA-COMP:9666"/>
        <dbReference type="Rhea" id="RHEA-COMP:9695"/>
        <dbReference type="ChEBI" id="CHEBI:30616"/>
        <dbReference type="ChEBI" id="CHEBI:33019"/>
        <dbReference type="ChEBI" id="CHEBI:58045"/>
        <dbReference type="ChEBI" id="CHEBI:78442"/>
        <dbReference type="ChEBI" id="CHEBI:78528"/>
        <dbReference type="ChEBI" id="CHEBI:456215"/>
        <dbReference type="EC" id="6.1.1.5"/>
    </reaction>
</comment>
<evidence type="ECO:0000259" key="9">
    <source>
        <dbReference type="Pfam" id="PF00133"/>
    </source>
</evidence>
<name>A0ABS0A5J6_9FLAO</name>
<keyword evidence="4" id="KW-0067">ATP-binding</keyword>
<dbReference type="InterPro" id="IPR014729">
    <property type="entry name" value="Rossmann-like_a/b/a_fold"/>
</dbReference>
<dbReference type="Gene3D" id="3.40.50.620">
    <property type="entry name" value="HUPs"/>
    <property type="match status" value="1"/>
</dbReference>
<evidence type="ECO:0000256" key="1">
    <source>
        <dbReference type="ARBA" id="ARBA00013165"/>
    </source>
</evidence>
<dbReference type="EC" id="6.1.1.5" evidence="1"/>
<evidence type="ECO:0000256" key="2">
    <source>
        <dbReference type="ARBA" id="ARBA00022598"/>
    </source>
</evidence>
<dbReference type="Pfam" id="PF00133">
    <property type="entry name" value="tRNA-synt_1"/>
    <property type="match status" value="1"/>
</dbReference>
<proteinExistence type="predicted"/>
<keyword evidence="2 10" id="KW-0436">Ligase</keyword>
<reference evidence="10 11" key="1">
    <citation type="submission" date="2020-11" db="EMBL/GenBank/DDBJ databases">
        <title>P. mediterranea TC4 genome.</title>
        <authorList>
            <person name="Molmeret M."/>
        </authorList>
    </citation>
    <scope>NUCLEOTIDE SEQUENCE [LARGE SCALE GENOMIC DNA]</scope>
    <source>
        <strain evidence="10 11">TC4</strain>
    </source>
</reference>
<dbReference type="GO" id="GO:0016874">
    <property type="term" value="F:ligase activity"/>
    <property type="evidence" value="ECO:0007669"/>
    <property type="project" value="UniProtKB-KW"/>
</dbReference>
<evidence type="ECO:0000256" key="3">
    <source>
        <dbReference type="ARBA" id="ARBA00022741"/>
    </source>
</evidence>
<evidence type="ECO:0000256" key="8">
    <source>
        <dbReference type="ARBA" id="ARBA00048359"/>
    </source>
</evidence>
<comment type="function">
    <text evidence="7">Catalyzes the attachment of isoleucine to tRNA(Ile). As IleRS can inadvertently accommodate and process structurally similar amino acids such as valine, to avoid such errors it has two additional distinct tRNA(Ile)-dependent editing activities. One activity is designated as 'pretransfer' editing and involves the hydrolysis of activated Val-AMP. The other activity is designated 'posttransfer' editing and involves deacylation of mischarged Val-tRNA(Ile).</text>
</comment>
<keyword evidence="6" id="KW-0030">Aminoacyl-tRNA synthetase</keyword>
<dbReference type="PANTHER" id="PTHR42780">
    <property type="entry name" value="SOLEUCYL-TRNA SYNTHETASE"/>
    <property type="match status" value="1"/>
</dbReference>
<evidence type="ECO:0000256" key="6">
    <source>
        <dbReference type="ARBA" id="ARBA00023146"/>
    </source>
</evidence>
<sequence length="310" mass="35383">MSKKFNEYKGLNLPEVDERIKNFWKENDIFNKSMTTREGNEPFIFFEGPPSANGLPGIHHVMGRTIKDLFCRFKTQQGYQVNRKAGWDTHGLPVELGVEKALGITKEDIGTKISVENYNQACKDAVLKYTDIWSKLTDDMGYWVDMEDPYITYKSKYMESVWWLLKQIYSKDLLYKGYTIQPYSPAAGTGLSSHELNQPGTYQDVTDTTVTAQFKVEDPSKLPFENNGNVFFLAWTTTPWTLPSNTALTVGPKIDYVLVETFNQYTGEPMQVILAEKLVSYQFGKKYELLEGDAFAFAKASPSKSSYFLP</sequence>
<evidence type="ECO:0000256" key="5">
    <source>
        <dbReference type="ARBA" id="ARBA00022917"/>
    </source>
</evidence>
<organism evidence="10 11">
    <name type="scientific">Nonlabens mediterrranea</name>
    <dbReference type="NCBI Taxonomy" id="1419947"/>
    <lineage>
        <taxon>Bacteria</taxon>
        <taxon>Pseudomonadati</taxon>
        <taxon>Bacteroidota</taxon>
        <taxon>Flavobacteriia</taxon>
        <taxon>Flavobacteriales</taxon>
        <taxon>Flavobacteriaceae</taxon>
        <taxon>Nonlabens</taxon>
    </lineage>
</organism>
<protein>
    <recommendedName>
        <fullName evidence="1">isoleucine--tRNA ligase</fullName>
        <ecNumber evidence="1">6.1.1.5</ecNumber>
    </recommendedName>
</protein>
<evidence type="ECO:0000313" key="11">
    <source>
        <dbReference type="Proteomes" id="UP001194729"/>
    </source>
</evidence>
<keyword evidence="11" id="KW-1185">Reference proteome</keyword>
<dbReference type="PRINTS" id="PR00984">
    <property type="entry name" value="TRNASYNTHILE"/>
</dbReference>
<dbReference type="SUPFAM" id="SSF50677">
    <property type="entry name" value="ValRS/IleRS/LeuRS editing domain"/>
    <property type="match status" value="1"/>
</dbReference>
<comment type="caution">
    <text evidence="10">The sequence shown here is derived from an EMBL/GenBank/DDBJ whole genome shotgun (WGS) entry which is preliminary data.</text>
</comment>
<dbReference type="PANTHER" id="PTHR42780:SF1">
    <property type="entry name" value="ISOLEUCINE--TRNA LIGASE, CYTOPLASMIC"/>
    <property type="match status" value="1"/>
</dbReference>
<evidence type="ECO:0000256" key="4">
    <source>
        <dbReference type="ARBA" id="ARBA00022840"/>
    </source>
</evidence>
<dbReference type="EMBL" id="JADKYU010000349">
    <property type="protein sequence ID" value="MBF4984068.1"/>
    <property type="molecule type" value="Genomic_DNA"/>
</dbReference>
<dbReference type="InterPro" id="IPR009008">
    <property type="entry name" value="Val/Leu/Ile-tRNA-synth_edit"/>
</dbReference>
<feature type="non-terminal residue" evidence="10">
    <location>
        <position position="310"/>
    </location>
</feature>
<feature type="domain" description="Aminoacyl-tRNA synthetase class Ia" evidence="9">
    <location>
        <begin position="21"/>
        <end position="214"/>
    </location>
</feature>
<keyword evidence="5" id="KW-0648">Protein biosynthesis</keyword>
<keyword evidence="3" id="KW-0547">Nucleotide-binding</keyword>
<evidence type="ECO:0000256" key="7">
    <source>
        <dbReference type="ARBA" id="ARBA00025217"/>
    </source>
</evidence>
<dbReference type="SUPFAM" id="SSF52374">
    <property type="entry name" value="Nucleotidylyl transferase"/>
    <property type="match status" value="1"/>
</dbReference>
<dbReference type="InterPro" id="IPR002301">
    <property type="entry name" value="Ile-tRNA-ligase"/>
</dbReference>
<accession>A0ABS0A5J6</accession>
<dbReference type="InterPro" id="IPR002300">
    <property type="entry name" value="aa-tRNA-synth_Ia"/>
</dbReference>
<dbReference type="InterPro" id="IPR023586">
    <property type="entry name" value="Ile-tRNA-ligase_type2"/>
</dbReference>